<dbReference type="EMBL" id="FUKQ01000047">
    <property type="protein sequence ID" value="SJN41998.1"/>
    <property type="molecule type" value="Genomic_DNA"/>
</dbReference>
<organism evidence="3 4">
    <name type="scientific">Luteococcus japonicus LSP_Lj1</name>
    <dbReference type="NCBI Taxonomy" id="1255658"/>
    <lineage>
        <taxon>Bacteria</taxon>
        <taxon>Bacillati</taxon>
        <taxon>Actinomycetota</taxon>
        <taxon>Actinomycetes</taxon>
        <taxon>Propionibacteriales</taxon>
        <taxon>Propionibacteriaceae</taxon>
        <taxon>Luteococcus</taxon>
    </lineage>
</organism>
<dbReference type="InterPro" id="IPR036291">
    <property type="entry name" value="NAD(P)-bd_dom_sf"/>
</dbReference>
<dbReference type="PANTHER" id="PTHR44196">
    <property type="entry name" value="DEHYDROGENASE/REDUCTASE SDR FAMILY MEMBER 7B"/>
    <property type="match status" value="1"/>
</dbReference>
<reference evidence="3 4" key="1">
    <citation type="submission" date="2017-02" db="EMBL/GenBank/DDBJ databases">
        <authorList>
            <person name="Peterson S.W."/>
        </authorList>
    </citation>
    <scope>NUCLEOTIDE SEQUENCE [LARGE SCALE GENOMIC DNA]</scope>
    <source>
        <strain evidence="3 4">LSP_Lj1</strain>
    </source>
</reference>
<keyword evidence="4" id="KW-1185">Reference proteome</keyword>
<protein>
    <submittedName>
        <fullName evidence="3">3-oxoacyl-[acyl-carrier protein] reductase</fullName>
        <ecNumber evidence="3">1.1.1.100</ecNumber>
    </submittedName>
</protein>
<evidence type="ECO:0000313" key="3">
    <source>
        <dbReference type="EMBL" id="SJN41998.1"/>
    </source>
</evidence>
<comment type="similarity">
    <text evidence="1">Belongs to the short-chain dehydrogenases/reductases (SDR) family.</text>
</comment>
<gene>
    <name evidence="3" type="ORF">FM114_13230</name>
</gene>
<proteinExistence type="inferred from homology"/>
<dbReference type="SUPFAM" id="SSF51735">
    <property type="entry name" value="NAD(P)-binding Rossmann-fold domains"/>
    <property type="match status" value="1"/>
</dbReference>
<name>A0A1R4KCM2_9ACTN</name>
<dbReference type="Proteomes" id="UP000188342">
    <property type="component" value="Unassembled WGS sequence"/>
</dbReference>
<dbReference type="InterPro" id="IPR002347">
    <property type="entry name" value="SDR_fam"/>
</dbReference>
<evidence type="ECO:0000313" key="4">
    <source>
        <dbReference type="Proteomes" id="UP000188342"/>
    </source>
</evidence>
<dbReference type="PANTHER" id="PTHR44196:SF1">
    <property type="entry name" value="DEHYDROGENASE_REDUCTASE SDR FAMILY MEMBER 7B"/>
    <property type="match status" value="1"/>
</dbReference>
<dbReference type="PROSITE" id="PS00061">
    <property type="entry name" value="ADH_SHORT"/>
    <property type="match status" value="1"/>
</dbReference>
<dbReference type="GO" id="GO:0004316">
    <property type="term" value="F:3-oxoacyl-[acyl-carrier-protein] reductase (NADPH) activity"/>
    <property type="evidence" value="ECO:0007669"/>
    <property type="project" value="UniProtKB-EC"/>
</dbReference>
<accession>A0A1R4KCM2</accession>
<dbReference type="EC" id="1.1.1.100" evidence="3"/>
<dbReference type="OrthoDB" id="158573at2"/>
<dbReference type="RefSeq" id="WP_094765599.1">
    <property type="nucleotide sequence ID" value="NZ_FUKQ01000047.1"/>
</dbReference>
<dbReference type="GO" id="GO:0016020">
    <property type="term" value="C:membrane"/>
    <property type="evidence" value="ECO:0007669"/>
    <property type="project" value="TreeGrafter"/>
</dbReference>
<dbReference type="PRINTS" id="PR00081">
    <property type="entry name" value="GDHRDH"/>
</dbReference>
<sequence length="316" mass="33050">MTTLNTSQHRPIALVAGASRGLGLLLATELARLGHDLALCARNEQSLDQARKQILAAHPEAQVLVHACDVSDGDAVAGLVERVEAELGPIEVALHVAGIIQVGPWQATRREHFEQAINVMLWGPINLALAVTPRMAERGHGRFGVVDSIGGVVSPPRLLPYSVAKFGAAGLTEGLSAELAGTGVTVTTLVPGLMRTGSHTAATFYGDAPRQYAWFAPAASLPLLSQDAQRAARTMVAGVLAGRPVVHVGILSAAARRVHGLAPGLTVHLMGVASRLLPSGTSPEVVDGRTARDRLSSPLVNRLTALGDRAGRRNNE</sequence>
<dbReference type="STRING" id="1255658.FM114_13230"/>
<dbReference type="Gene3D" id="3.40.50.720">
    <property type="entry name" value="NAD(P)-binding Rossmann-like Domain"/>
    <property type="match status" value="1"/>
</dbReference>
<evidence type="ECO:0000256" key="1">
    <source>
        <dbReference type="ARBA" id="ARBA00006484"/>
    </source>
</evidence>
<dbReference type="AlphaFoldDB" id="A0A1R4KCM2"/>
<dbReference type="InterPro" id="IPR020904">
    <property type="entry name" value="Sc_DH/Rdtase_CS"/>
</dbReference>
<keyword evidence="2 3" id="KW-0560">Oxidoreductase</keyword>
<evidence type="ECO:0000256" key="2">
    <source>
        <dbReference type="ARBA" id="ARBA00023002"/>
    </source>
</evidence>
<dbReference type="CDD" id="cd05233">
    <property type="entry name" value="SDR_c"/>
    <property type="match status" value="1"/>
</dbReference>
<dbReference type="Pfam" id="PF00106">
    <property type="entry name" value="adh_short"/>
    <property type="match status" value="1"/>
</dbReference>